<dbReference type="PANTHER" id="PTHR45798">
    <property type="entry name" value="RING-H2 FINGER PROTEIN ATL61-RELATED-RELATED"/>
    <property type="match status" value="1"/>
</dbReference>
<dbReference type="EMBL" id="CAJJDN010000169">
    <property type="protein sequence ID" value="CAD8126642.1"/>
    <property type="molecule type" value="Genomic_DNA"/>
</dbReference>
<dbReference type="AlphaFoldDB" id="A0A8S1RH74"/>
<dbReference type="InterPro" id="IPR011016">
    <property type="entry name" value="Znf_RING-CH"/>
</dbReference>
<dbReference type="CDD" id="cd16448">
    <property type="entry name" value="RING-H2"/>
    <property type="match status" value="1"/>
</dbReference>
<feature type="transmembrane region" description="Helical" evidence="5">
    <location>
        <begin position="136"/>
        <end position="161"/>
    </location>
</feature>
<gene>
    <name evidence="7" type="ORF">PSON_ATCC_30995.1.T1690038</name>
</gene>
<organism evidence="7 8">
    <name type="scientific">Paramecium sonneborni</name>
    <dbReference type="NCBI Taxonomy" id="65129"/>
    <lineage>
        <taxon>Eukaryota</taxon>
        <taxon>Sar</taxon>
        <taxon>Alveolata</taxon>
        <taxon>Ciliophora</taxon>
        <taxon>Intramacronucleata</taxon>
        <taxon>Oligohymenophorea</taxon>
        <taxon>Peniculida</taxon>
        <taxon>Parameciidae</taxon>
        <taxon>Paramecium</taxon>
    </lineage>
</organism>
<protein>
    <recommendedName>
        <fullName evidence="6">RING-type domain-containing protein</fullName>
    </recommendedName>
</protein>
<evidence type="ECO:0000256" key="3">
    <source>
        <dbReference type="ARBA" id="ARBA00022833"/>
    </source>
</evidence>
<name>A0A8S1RH74_9CILI</name>
<dbReference type="SMART" id="SM00184">
    <property type="entry name" value="RING"/>
    <property type="match status" value="1"/>
</dbReference>
<keyword evidence="2 4" id="KW-0863">Zinc-finger</keyword>
<keyword evidence="5" id="KW-1133">Transmembrane helix</keyword>
<keyword evidence="5" id="KW-0472">Membrane</keyword>
<feature type="domain" description="RING-type" evidence="6">
    <location>
        <begin position="227"/>
        <end position="270"/>
    </location>
</feature>
<keyword evidence="5" id="KW-0812">Transmembrane</keyword>
<reference evidence="7" key="1">
    <citation type="submission" date="2021-01" db="EMBL/GenBank/DDBJ databases">
        <authorList>
            <consortium name="Genoscope - CEA"/>
            <person name="William W."/>
        </authorList>
    </citation>
    <scope>NUCLEOTIDE SEQUENCE</scope>
</reference>
<dbReference type="OrthoDB" id="291437at2759"/>
<comment type="caution">
    <text evidence="7">The sequence shown here is derived from an EMBL/GenBank/DDBJ whole genome shotgun (WGS) entry which is preliminary data.</text>
</comment>
<evidence type="ECO:0000256" key="5">
    <source>
        <dbReference type="SAM" id="Phobius"/>
    </source>
</evidence>
<dbReference type="GO" id="GO:0008270">
    <property type="term" value="F:zinc ion binding"/>
    <property type="evidence" value="ECO:0007669"/>
    <property type="project" value="UniProtKB-KW"/>
</dbReference>
<evidence type="ECO:0000256" key="1">
    <source>
        <dbReference type="ARBA" id="ARBA00022723"/>
    </source>
</evidence>
<evidence type="ECO:0000259" key="6">
    <source>
        <dbReference type="PROSITE" id="PS50089"/>
    </source>
</evidence>
<dbReference type="InterPro" id="IPR052788">
    <property type="entry name" value="RING-type_E3_ligase_ATL"/>
</dbReference>
<dbReference type="Proteomes" id="UP000692954">
    <property type="component" value="Unassembled WGS sequence"/>
</dbReference>
<dbReference type="Pfam" id="PF13639">
    <property type="entry name" value="zf-RING_2"/>
    <property type="match status" value="1"/>
</dbReference>
<keyword evidence="3" id="KW-0862">Zinc</keyword>
<keyword evidence="8" id="KW-1185">Reference proteome</keyword>
<evidence type="ECO:0000313" key="7">
    <source>
        <dbReference type="EMBL" id="CAD8126642.1"/>
    </source>
</evidence>
<evidence type="ECO:0000256" key="4">
    <source>
        <dbReference type="PROSITE-ProRule" id="PRU00175"/>
    </source>
</evidence>
<dbReference type="PANTHER" id="PTHR45798:SF97">
    <property type="entry name" value="ALCOHOL-SENSITIVE RING FINGER PROTEIN 1"/>
    <property type="match status" value="1"/>
</dbReference>
<dbReference type="PROSITE" id="PS50089">
    <property type="entry name" value="ZF_RING_2"/>
    <property type="match status" value="1"/>
</dbReference>
<proteinExistence type="predicted"/>
<dbReference type="SMART" id="SM00744">
    <property type="entry name" value="RINGv"/>
    <property type="match status" value="1"/>
</dbReference>
<feature type="transmembrane region" description="Helical" evidence="5">
    <location>
        <begin position="59"/>
        <end position="78"/>
    </location>
</feature>
<feature type="transmembrane region" description="Helical" evidence="5">
    <location>
        <begin position="173"/>
        <end position="198"/>
    </location>
</feature>
<accession>A0A8S1RH74</accession>
<feature type="transmembrane region" description="Helical" evidence="5">
    <location>
        <begin position="31"/>
        <end position="53"/>
    </location>
</feature>
<sequence>MNQPLIAEQGLYIGTTQHFQRHLLYWKRWTYFQFLFLMLSTLLAICYISEYNYQIQIDYVPIIVATQNLIQIIVYIRWRCVMKNKNNFIRCSQYLNQQSTVDYEWIDEFDIHFYYRYNSYSLNLQMQFKLGYLFRIYMYTSYLYAIPVVFWLITIPLFIIYTDQTNINKWQCLTFLIITLLVTGFDLIALFTYPFYYIPKSILTQCRKNKQIKPYNPLNFDQENSQCAICLIEYQKGDVIFILPCNSKHFFHQRCIKNWIQYQSICPFCRADFEYLE</sequence>
<dbReference type="InterPro" id="IPR001841">
    <property type="entry name" value="Znf_RING"/>
</dbReference>
<keyword evidence="1" id="KW-0479">Metal-binding</keyword>
<evidence type="ECO:0000256" key="2">
    <source>
        <dbReference type="ARBA" id="ARBA00022771"/>
    </source>
</evidence>
<evidence type="ECO:0000313" key="8">
    <source>
        <dbReference type="Proteomes" id="UP000692954"/>
    </source>
</evidence>